<name>A0A1B6KCP3_9HEMI</name>
<sequence>MAARSRVSDDSIEDVLFHSDSDSEFSEEDVNIEDDNPLHSSDSESSDENDDVIEENNDEQNEVRPTTDGWIRFTTTDPELNRFNFEIDNPGLQIPINCRPSNEIGFFQLFFTGALLSQIVQSTNAYAK</sequence>
<organism evidence="2">
    <name type="scientific">Graphocephala atropunctata</name>
    <dbReference type="NCBI Taxonomy" id="36148"/>
    <lineage>
        <taxon>Eukaryota</taxon>
        <taxon>Metazoa</taxon>
        <taxon>Ecdysozoa</taxon>
        <taxon>Arthropoda</taxon>
        <taxon>Hexapoda</taxon>
        <taxon>Insecta</taxon>
        <taxon>Pterygota</taxon>
        <taxon>Neoptera</taxon>
        <taxon>Paraneoptera</taxon>
        <taxon>Hemiptera</taxon>
        <taxon>Auchenorrhyncha</taxon>
        <taxon>Membracoidea</taxon>
        <taxon>Cicadellidae</taxon>
        <taxon>Cicadellinae</taxon>
        <taxon>Cicadellini</taxon>
        <taxon>Graphocephala</taxon>
    </lineage>
</organism>
<protein>
    <recommendedName>
        <fullName evidence="3">PiggyBac transposable element-derived protein domain-containing protein</fullName>
    </recommendedName>
</protein>
<feature type="compositionally biased region" description="Acidic residues" evidence="1">
    <location>
        <begin position="22"/>
        <end position="35"/>
    </location>
</feature>
<proteinExistence type="predicted"/>
<evidence type="ECO:0000313" key="2">
    <source>
        <dbReference type="EMBL" id="JAT09206.1"/>
    </source>
</evidence>
<evidence type="ECO:0000256" key="1">
    <source>
        <dbReference type="SAM" id="MobiDB-lite"/>
    </source>
</evidence>
<reference evidence="2" key="1">
    <citation type="submission" date="2015-11" db="EMBL/GenBank/DDBJ databases">
        <title>De novo transcriptome assembly of four potential Pierce s Disease insect vectors from Arizona vineyards.</title>
        <authorList>
            <person name="Tassone E.E."/>
        </authorList>
    </citation>
    <scope>NUCLEOTIDE SEQUENCE</scope>
</reference>
<dbReference type="AlphaFoldDB" id="A0A1B6KCP3"/>
<accession>A0A1B6KCP3</accession>
<feature type="region of interest" description="Disordered" evidence="1">
    <location>
        <begin position="1"/>
        <end position="71"/>
    </location>
</feature>
<gene>
    <name evidence="2" type="ORF">g.37195</name>
</gene>
<dbReference type="EMBL" id="GEBQ01030771">
    <property type="protein sequence ID" value="JAT09206.1"/>
    <property type="molecule type" value="Transcribed_RNA"/>
</dbReference>
<feature type="non-terminal residue" evidence="2">
    <location>
        <position position="128"/>
    </location>
</feature>
<feature type="compositionally biased region" description="Acidic residues" evidence="1">
    <location>
        <begin position="44"/>
        <end position="60"/>
    </location>
</feature>
<evidence type="ECO:0008006" key="3">
    <source>
        <dbReference type="Google" id="ProtNLM"/>
    </source>
</evidence>